<dbReference type="SMART" id="SM00867">
    <property type="entry name" value="YceI"/>
    <property type="match status" value="1"/>
</dbReference>
<dbReference type="InterPro" id="IPR036761">
    <property type="entry name" value="TTHA0802/YceI-like_sf"/>
</dbReference>
<gene>
    <name evidence="2" type="ORF">HMPREF2086_01222</name>
</gene>
<organism evidence="2 3">
    <name type="scientific">Helicobacter macacae MIT 99-5501</name>
    <dbReference type="NCBI Taxonomy" id="1357400"/>
    <lineage>
        <taxon>Bacteria</taxon>
        <taxon>Pseudomonadati</taxon>
        <taxon>Campylobacterota</taxon>
        <taxon>Epsilonproteobacteria</taxon>
        <taxon>Campylobacterales</taxon>
        <taxon>Helicobacteraceae</taxon>
        <taxon>Helicobacter</taxon>
    </lineage>
</organism>
<evidence type="ECO:0000259" key="1">
    <source>
        <dbReference type="SMART" id="SM00867"/>
    </source>
</evidence>
<dbReference type="SUPFAM" id="SSF101874">
    <property type="entry name" value="YceI-like"/>
    <property type="match status" value="1"/>
</dbReference>
<dbReference type="AlphaFoldDB" id="V8C8T7"/>
<dbReference type="PANTHER" id="PTHR34406:SF1">
    <property type="entry name" value="PROTEIN YCEI"/>
    <property type="match status" value="1"/>
</dbReference>
<dbReference type="Proteomes" id="UP000018731">
    <property type="component" value="Unassembled WGS sequence"/>
</dbReference>
<dbReference type="EMBL" id="AZJI01000005">
    <property type="protein sequence ID" value="ETD23420.1"/>
    <property type="molecule type" value="Genomic_DNA"/>
</dbReference>
<dbReference type="RefSeq" id="WP_023927957.1">
    <property type="nucleotide sequence ID" value="NZ_KI669454.1"/>
</dbReference>
<dbReference type="eggNOG" id="COG2353">
    <property type="taxonomic scope" value="Bacteria"/>
</dbReference>
<protein>
    <recommendedName>
        <fullName evidence="1">Lipid/polyisoprenoid-binding YceI-like domain-containing protein</fullName>
    </recommendedName>
</protein>
<dbReference type="Pfam" id="PF04264">
    <property type="entry name" value="YceI"/>
    <property type="match status" value="1"/>
</dbReference>
<dbReference type="STRING" id="1357400.HMPREF2086_01222"/>
<reference evidence="2 3" key="1">
    <citation type="journal article" date="2014" name="Genome Announc.">
        <title>Draft genome sequences of six enterohepatic helicobacter species isolated from humans and one from rhesus macaques.</title>
        <authorList>
            <person name="Shen Z."/>
            <person name="Sheh A."/>
            <person name="Young S.K."/>
            <person name="Abouelliel A."/>
            <person name="Ward D.V."/>
            <person name="Earl A.M."/>
            <person name="Fox J.G."/>
        </authorList>
    </citation>
    <scope>NUCLEOTIDE SEQUENCE [LARGE SCALE GENOMIC DNA]</scope>
    <source>
        <strain evidence="2 3">MIT 99-5501</strain>
    </source>
</reference>
<evidence type="ECO:0000313" key="3">
    <source>
        <dbReference type="Proteomes" id="UP000018731"/>
    </source>
</evidence>
<dbReference type="InterPro" id="IPR007372">
    <property type="entry name" value="Lipid/polyisoprenoid-bd_YceI"/>
</dbReference>
<keyword evidence="3" id="KW-1185">Reference proteome</keyword>
<accession>V8C8T7</accession>
<feature type="domain" description="Lipid/polyisoprenoid-binding YceI-like" evidence="1">
    <location>
        <begin position="32"/>
        <end position="190"/>
    </location>
</feature>
<dbReference type="PATRIC" id="fig|1357400.3.peg.1645"/>
<name>V8C8T7_9HELI</name>
<dbReference type="HOGENOM" id="CLU_1419735_0_0_7"/>
<comment type="caution">
    <text evidence="2">The sequence shown here is derived from an EMBL/GenBank/DDBJ whole genome shotgun (WGS) entry which is preliminary data.</text>
</comment>
<dbReference type="OrthoDB" id="9811006at2"/>
<sequence length="191" mass="20741">MKRLLKIVGICIVVCGLGLGGAVLFSNASRGEFITQKSGIHFRMIKFGFIEVLGEFREFHAQGIVQNGKVVELKGTIDATSVDSKNEVRDEKIRAQELLNVAQNPVIAFEMIEFASSQNGDDKDSDDMGTGTIVGNLTLNGITKQVALKSHIKLDNALSLRTRINVKDFGMSNFPVVSDEVEISANIALGE</sequence>
<evidence type="ECO:0000313" key="2">
    <source>
        <dbReference type="EMBL" id="ETD23420.1"/>
    </source>
</evidence>
<dbReference type="PANTHER" id="PTHR34406">
    <property type="entry name" value="PROTEIN YCEI"/>
    <property type="match status" value="1"/>
</dbReference>
<proteinExistence type="predicted"/>
<dbReference type="Gene3D" id="2.40.128.110">
    <property type="entry name" value="Lipid/polyisoprenoid-binding, YceI-like"/>
    <property type="match status" value="1"/>
</dbReference>